<sequence length="490" mass="54510">MKNSTPEAASVYDVIIIGAGPCGLATAAHLRKQHPSALFTDEEQARYHWVSKQAAIKNKRSGRVTRGGILGSRDACPSMLVLDSNGKKWMSKWNALFLKHKIRYLRSPMFFHPDPSDRDALLSFMHAAGRPNEAQEIAGCVGKELSKHQKKRRIRRGVKSTGRSKPISEINERERRDYFARSSACFGDFCIACRDRYDLDEQQIIRQEAVQDIDYDVCDETVNEEKLFRVVTDAHCYFVRSVVLAVGGGEPFVPAPFGEMPSNGASHALDLEQKDLLSGTLAANVQSKQLTSVLVIGGGLTSAQAVDGLIRRGVSQIHLVMRGALKVKPFDIDLSWMSKYKNHERAAFWATDSFEVTTRPFANSLGERLDIIKRARNGGSITPRFKKILESHIASSRLNVHCHTTVSGQSYSETNQNWTITSNPSISGLPAFDHIVFATGTHIDITSLPYLETLHRKYPIQTYSGLPALNNDLQWAEDVPLFVTGRLAAL</sequence>
<dbReference type="Pfam" id="PF13434">
    <property type="entry name" value="Lys_Orn_oxgnase"/>
    <property type="match status" value="1"/>
</dbReference>
<gene>
    <name evidence="11" type="ORF">LTR09_010069</name>
</gene>
<protein>
    <recommendedName>
        <fullName evidence="4">L-ornithine N(5)-monooxygenase [NAD(P)H]</fullName>
        <ecNumber evidence="4">1.14.13.196</ecNumber>
    </recommendedName>
</protein>
<keyword evidence="7" id="KW-0521">NADP</keyword>
<keyword evidence="5" id="KW-0285">Flavoprotein</keyword>
<dbReference type="InterPro" id="IPR036188">
    <property type="entry name" value="FAD/NAD-bd_sf"/>
</dbReference>
<evidence type="ECO:0000313" key="11">
    <source>
        <dbReference type="EMBL" id="KAK3048574.1"/>
    </source>
</evidence>
<comment type="catalytic activity">
    <reaction evidence="10">
        <text>L-ornithine + NADH + O2 = N(5)-hydroxy-L-ornithine + NAD(+) + H2O</text>
        <dbReference type="Rhea" id="RHEA:41512"/>
        <dbReference type="ChEBI" id="CHEBI:15377"/>
        <dbReference type="ChEBI" id="CHEBI:15379"/>
        <dbReference type="ChEBI" id="CHEBI:46911"/>
        <dbReference type="ChEBI" id="CHEBI:57540"/>
        <dbReference type="ChEBI" id="CHEBI:57945"/>
        <dbReference type="ChEBI" id="CHEBI:78275"/>
        <dbReference type="EC" id="1.14.13.196"/>
    </reaction>
</comment>
<comment type="catalytic activity">
    <reaction evidence="9">
        <text>L-ornithine + NADPH + O2 = N(5)-hydroxy-L-ornithine + NADP(+) + H2O</text>
        <dbReference type="Rhea" id="RHEA:41508"/>
        <dbReference type="ChEBI" id="CHEBI:15377"/>
        <dbReference type="ChEBI" id="CHEBI:15379"/>
        <dbReference type="ChEBI" id="CHEBI:46911"/>
        <dbReference type="ChEBI" id="CHEBI:57783"/>
        <dbReference type="ChEBI" id="CHEBI:58349"/>
        <dbReference type="ChEBI" id="CHEBI:78275"/>
        <dbReference type="EC" id="1.14.13.196"/>
    </reaction>
</comment>
<evidence type="ECO:0000256" key="3">
    <source>
        <dbReference type="ARBA" id="ARBA00007588"/>
    </source>
</evidence>
<organism evidence="11 12">
    <name type="scientific">Extremus antarcticus</name>
    <dbReference type="NCBI Taxonomy" id="702011"/>
    <lineage>
        <taxon>Eukaryota</taxon>
        <taxon>Fungi</taxon>
        <taxon>Dikarya</taxon>
        <taxon>Ascomycota</taxon>
        <taxon>Pezizomycotina</taxon>
        <taxon>Dothideomycetes</taxon>
        <taxon>Dothideomycetidae</taxon>
        <taxon>Mycosphaerellales</taxon>
        <taxon>Extremaceae</taxon>
        <taxon>Extremus</taxon>
    </lineage>
</organism>
<evidence type="ECO:0000256" key="2">
    <source>
        <dbReference type="ARBA" id="ARBA00004924"/>
    </source>
</evidence>
<proteinExistence type="inferred from homology"/>
<evidence type="ECO:0000256" key="6">
    <source>
        <dbReference type="ARBA" id="ARBA00022827"/>
    </source>
</evidence>
<evidence type="ECO:0000313" key="12">
    <source>
        <dbReference type="Proteomes" id="UP001271007"/>
    </source>
</evidence>
<evidence type="ECO:0000256" key="10">
    <source>
        <dbReference type="ARBA" id="ARBA00049248"/>
    </source>
</evidence>
<keyword evidence="12" id="KW-1185">Reference proteome</keyword>
<evidence type="ECO:0000256" key="9">
    <source>
        <dbReference type="ARBA" id="ARBA00047598"/>
    </source>
</evidence>
<reference evidence="11" key="1">
    <citation type="submission" date="2023-04" db="EMBL/GenBank/DDBJ databases">
        <title>Black Yeasts Isolated from many extreme environments.</title>
        <authorList>
            <person name="Coleine C."/>
            <person name="Stajich J.E."/>
            <person name="Selbmann L."/>
        </authorList>
    </citation>
    <scope>NUCLEOTIDE SEQUENCE</scope>
    <source>
        <strain evidence="11">CCFEE 5312</strain>
    </source>
</reference>
<dbReference type="GO" id="GO:0016491">
    <property type="term" value="F:oxidoreductase activity"/>
    <property type="evidence" value="ECO:0007669"/>
    <property type="project" value="UniProtKB-KW"/>
</dbReference>
<keyword evidence="6" id="KW-0274">FAD</keyword>
<dbReference type="Gene3D" id="3.50.50.60">
    <property type="entry name" value="FAD/NAD(P)-binding domain"/>
    <property type="match status" value="2"/>
</dbReference>
<comment type="caution">
    <text evidence="11">The sequence shown here is derived from an EMBL/GenBank/DDBJ whole genome shotgun (WGS) entry which is preliminary data.</text>
</comment>
<comment type="similarity">
    <text evidence="3">Belongs to the lysine N(6)-hydroxylase/L-ornithine N(5)-oxygenase family.</text>
</comment>
<dbReference type="InterPro" id="IPR025700">
    <property type="entry name" value="Lys/Orn_oxygenase"/>
</dbReference>
<dbReference type="EC" id="1.14.13.196" evidence="4"/>
<dbReference type="PANTHER" id="PTHR38663">
    <property type="match status" value="1"/>
</dbReference>
<keyword evidence="8" id="KW-0560">Oxidoreductase</keyword>
<dbReference type="Proteomes" id="UP001271007">
    <property type="component" value="Unassembled WGS sequence"/>
</dbReference>
<dbReference type="PANTHER" id="PTHR38663:SF1">
    <property type="entry name" value="L-ORNITHINE N(5)-MONOOXYGENASE"/>
    <property type="match status" value="1"/>
</dbReference>
<evidence type="ECO:0000256" key="8">
    <source>
        <dbReference type="ARBA" id="ARBA00023002"/>
    </source>
</evidence>
<name>A0AAJ0D870_9PEZI</name>
<comment type="pathway">
    <text evidence="2">Siderophore biosynthesis.</text>
</comment>
<accession>A0AAJ0D870</accession>
<evidence type="ECO:0000256" key="1">
    <source>
        <dbReference type="ARBA" id="ARBA00001974"/>
    </source>
</evidence>
<dbReference type="SUPFAM" id="SSF51905">
    <property type="entry name" value="FAD/NAD(P)-binding domain"/>
    <property type="match status" value="1"/>
</dbReference>
<evidence type="ECO:0000256" key="4">
    <source>
        <dbReference type="ARBA" id="ARBA00012881"/>
    </source>
</evidence>
<evidence type="ECO:0000256" key="7">
    <source>
        <dbReference type="ARBA" id="ARBA00022857"/>
    </source>
</evidence>
<dbReference type="AlphaFoldDB" id="A0AAJ0D870"/>
<evidence type="ECO:0000256" key="5">
    <source>
        <dbReference type="ARBA" id="ARBA00022630"/>
    </source>
</evidence>
<dbReference type="EMBL" id="JAWDJX010000047">
    <property type="protein sequence ID" value="KAK3048574.1"/>
    <property type="molecule type" value="Genomic_DNA"/>
</dbReference>
<comment type="cofactor">
    <cofactor evidence="1">
        <name>FAD</name>
        <dbReference type="ChEBI" id="CHEBI:57692"/>
    </cofactor>
</comment>